<comment type="subunit">
    <text evidence="10">Monomer.</text>
</comment>
<evidence type="ECO:0000256" key="7">
    <source>
        <dbReference type="ARBA" id="ARBA00022840"/>
    </source>
</evidence>
<feature type="site" description="Interaction with substrate tRNA" evidence="10">
    <location>
        <position position="129"/>
    </location>
</feature>
<gene>
    <name evidence="10 14" type="primary">miaA</name>
    <name evidence="14" type="ORF">HRJ34_05500</name>
</gene>
<dbReference type="NCBIfam" id="TIGR00174">
    <property type="entry name" value="miaA"/>
    <property type="match status" value="1"/>
</dbReference>
<dbReference type="PANTHER" id="PTHR11088:SF60">
    <property type="entry name" value="TRNA DIMETHYLALLYLTRANSFERASE"/>
    <property type="match status" value="1"/>
</dbReference>
<dbReference type="PANTHER" id="PTHR11088">
    <property type="entry name" value="TRNA DIMETHYLALLYLTRANSFERASE"/>
    <property type="match status" value="1"/>
</dbReference>
<dbReference type="SUPFAM" id="SSF52540">
    <property type="entry name" value="P-loop containing nucleoside triphosphate hydrolases"/>
    <property type="match status" value="1"/>
</dbReference>
<evidence type="ECO:0000256" key="9">
    <source>
        <dbReference type="ARBA" id="ARBA00049563"/>
    </source>
</evidence>
<feature type="binding site" evidence="10">
    <location>
        <begin position="18"/>
        <end position="23"/>
    </location>
    <ligand>
        <name>substrate</name>
    </ligand>
</feature>
<comment type="function">
    <text evidence="2 10 12">Catalyzes the transfer of a dimethylallyl group onto the adenine at position 37 in tRNAs that read codons beginning with uridine, leading to the formation of N6-(dimethylallyl)adenosine (i(6)A).</text>
</comment>
<evidence type="ECO:0000256" key="8">
    <source>
        <dbReference type="ARBA" id="ARBA00022842"/>
    </source>
</evidence>
<protein>
    <recommendedName>
        <fullName evidence="10">tRNA dimethylallyltransferase</fullName>
        <ecNumber evidence="10">2.5.1.75</ecNumber>
    </recommendedName>
    <alternativeName>
        <fullName evidence="10">Dimethylallyl diphosphate:tRNA dimethylallyltransferase</fullName>
        <shortName evidence="10">DMAPP:tRNA dimethylallyltransferase</shortName>
        <shortName evidence="10">DMATase</shortName>
    </alternativeName>
    <alternativeName>
        <fullName evidence="10">Isopentenyl-diphosphate:tRNA isopentenyltransferase</fullName>
        <shortName evidence="10">IPP transferase</shortName>
        <shortName evidence="10">IPPT</shortName>
        <shortName evidence="10">IPTase</shortName>
    </alternativeName>
</protein>
<keyword evidence="8 10" id="KW-0460">Magnesium</keyword>
<keyword evidence="6 10" id="KW-0547">Nucleotide-binding</keyword>
<evidence type="ECO:0000256" key="1">
    <source>
        <dbReference type="ARBA" id="ARBA00001946"/>
    </source>
</evidence>
<evidence type="ECO:0000256" key="10">
    <source>
        <dbReference type="HAMAP-Rule" id="MF_00185"/>
    </source>
</evidence>
<dbReference type="EC" id="2.5.1.75" evidence="10"/>
<dbReference type="Pfam" id="PF01715">
    <property type="entry name" value="IPPT"/>
    <property type="match status" value="1"/>
</dbReference>
<accession>A0A975HGH6</accession>
<dbReference type="Gene3D" id="3.40.50.300">
    <property type="entry name" value="P-loop containing nucleotide triphosphate hydrolases"/>
    <property type="match status" value="1"/>
</dbReference>
<dbReference type="GO" id="GO:0005524">
    <property type="term" value="F:ATP binding"/>
    <property type="evidence" value="ECO:0007669"/>
    <property type="project" value="UniProtKB-UniRule"/>
</dbReference>
<comment type="cofactor">
    <cofactor evidence="1 10">
        <name>Mg(2+)</name>
        <dbReference type="ChEBI" id="CHEBI:18420"/>
    </cofactor>
</comment>
<evidence type="ECO:0000256" key="11">
    <source>
        <dbReference type="RuleBase" id="RU003783"/>
    </source>
</evidence>
<feature type="site" description="Interaction with substrate tRNA" evidence="10">
    <location>
        <position position="107"/>
    </location>
</feature>
<evidence type="ECO:0000256" key="5">
    <source>
        <dbReference type="ARBA" id="ARBA00022694"/>
    </source>
</evidence>
<dbReference type="InterPro" id="IPR018022">
    <property type="entry name" value="IPT"/>
</dbReference>
<evidence type="ECO:0000256" key="13">
    <source>
        <dbReference type="RuleBase" id="RU003785"/>
    </source>
</evidence>
<evidence type="ECO:0000256" key="2">
    <source>
        <dbReference type="ARBA" id="ARBA00003213"/>
    </source>
</evidence>
<dbReference type="EMBL" id="CP059319">
    <property type="protein sequence ID" value="QTH24477.1"/>
    <property type="molecule type" value="Genomic_DNA"/>
</dbReference>
<evidence type="ECO:0000256" key="3">
    <source>
        <dbReference type="ARBA" id="ARBA00005842"/>
    </source>
</evidence>
<sequence length="314" mass="33859">MNKSVSPKYPVALIAGPTASGKSALAIRLAEIADGVVVNADASQVYADLRVLSARPDPAEEARAPHRLFGYRDAAEPCSAADWAADAKRAIAAAREAGKLPILVGGTGLYLRTLIFGIAPVPEIDPAIRAEVRALPVEAAHAALAAEDPAMGHLRPQDATRIARALEVIRSTGRSLSHWQAELTGGIGGEIAVAAAIVLPPRDWLRARCDARFEAMLDQGAVEEVKKLRARGLDPMLPAMQAIGVREIAAWQDGLIDRETMVAKAQAATRQYAKRQYTWFRHQPPAAWQRIDAQLNDNEIDKIAIKLRDDALTE</sequence>
<comment type="catalytic activity">
    <reaction evidence="9 10 11">
        <text>adenosine(37) in tRNA + dimethylallyl diphosphate = N(6)-dimethylallyladenosine(37) in tRNA + diphosphate</text>
        <dbReference type="Rhea" id="RHEA:26482"/>
        <dbReference type="Rhea" id="RHEA-COMP:10162"/>
        <dbReference type="Rhea" id="RHEA-COMP:10375"/>
        <dbReference type="ChEBI" id="CHEBI:33019"/>
        <dbReference type="ChEBI" id="CHEBI:57623"/>
        <dbReference type="ChEBI" id="CHEBI:74411"/>
        <dbReference type="ChEBI" id="CHEBI:74415"/>
        <dbReference type="EC" id="2.5.1.75"/>
    </reaction>
</comment>
<keyword evidence="5 10" id="KW-0819">tRNA processing</keyword>
<dbReference type="HAMAP" id="MF_00185">
    <property type="entry name" value="IPP_trans"/>
    <property type="match status" value="1"/>
</dbReference>
<comment type="caution">
    <text evidence="10">Lacks conserved residue(s) required for the propagation of feature annotation.</text>
</comment>
<name>A0A975HGH6_9SPHN</name>
<reference evidence="14" key="2">
    <citation type="submission" date="2021-04" db="EMBL/GenBank/DDBJ databases">
        <title>Isolation and genomic analysis of the ibuprofen-degrading bacterium Sphingomonas strain MPO218.</title>
        <authorList>
            <person name="Aulestia M."/>
            <person name="Flores A."/>
            <person name="Mangas E.L."/>
            <person name="Perez-Pulido A.J."/>
            <person name="Santero E."/>
            <person name="Camacho E.M."/>
        </authorList>
    </citation>
    <scope>NUCLEOTIDE SEQUENCE</scope>
    <source>
        <strain evidence="14">MPO218</strain>
    </source>
</reference>
<proteinExistence type="inferred from homology"/>
<evidence type="ECO:0000256" key="4">
    <source>
        <dbReference type="ARBA" id="ARBA00022679"/>
    </source>
</evidence>
<evidence type="ECO:0000256" key="12">
    <source>
        <dbReference type="RuleBase" id="RU003784"/>
    </source>
</evidence>
<dbReference type="AlphaFoldDB" id="A0A975HGH6"/>
<feature type="binding site" evidence="10">
    <location>
        <begin position="16"/>
        <end position="23"/>
    </location>
    <ligand>
        <name>ATP</name>
        <dbReference type="ChEBI" id="CHEBI:30616"/>
    </ligand>
</feature>
<comment type="similarity">
    <text evidence="3 10 13">Belongs to the IPP transferase family.</text>
</comment>
<evidence type="ECO:0000256" key="6">
    <source>
        <dbReference type="ARBA" id="ARBA00022741"/>
    </source>
</evidence>
<evidence type="ECO:0000313" key="14">
    <source>
        <dbReference type="EMBL" id="QTH24477.1"/>
    </source>
</evidence>
<keyword evidence="7 10" id="KW-0067">ATP-binding</keyword>
<dbReference type="Gene3D" id="1.10.20.140">
    <property type="match status" value="1"/>
</dbReference>
<evidence type="ECO:0000313" key="15">
    <source>
        <dbReference type="Proteomes" id="UP000664914"/>
    </source>
</evidence>
<reference evidence="14" key="1">
    <citation type="submission" date="2020-07" db="EMBL/GenBank/DDBJ databases">
        <authorList>
            <person name="Camacho E."/>
        </authorList>
    </citation>
    <scope>NUCLEOTIDE SEQUENCE</scope>
    <source>
        <strain evidence="14">MPO218</strain>
    </source>
</reference>
<keyword evidence="4 10" id="KW-0808">Transferase</keyword>
<dbReference type="Proteomes" id="UP000664914">
    <property type="component" value="Chromosome"/>
</dbReference>
<dbReference type="InterPro" id="IPR027417">
    <property type="entry name" value="P-loop_NTPase"/>
</dbReference>
<dbReference type="GO" id="GO:0006400">
    <property type="term" value="P:tRNA modification"/>
    <property type="evidence" value="ECO:0007669"/>
    <property type="project" value="TreeGrafter"/>
</dbReference>
<dbReference type="RefSeq" id="WP_029549061.1">
    <property type="nucleotide sequence ID" value="NZ_CP059319.1"/>
</dbReference>
<dbReference type="InterPro" id="IPR039657">
    <property type="entry name" value="Dimethylallyltransferase"/>
</dbReference>
<organism evidence="14 15">
    <name type="scientific">Rhizorhabdus wittichii</name>
    <dbReference type="NCBI Taxonomy" id="160791"/>
    <lineage>
        <taxon>Bacteria</taxon>
        <taxon>Pseudomonadati</taxon>
        <taxon>Pseudomonadota</taxon>
        <taxon>Alphaproteobacteria</taxon>
        <taxon>Sphingomonadales</taxon>
        <taxon>Sphingomonadaceae</taxon>
        <taxon>Rhizorhabdus</taxon>
    </lineage>
</organism>
<dbReference type="GO" id="GO:0052381">
    <property type="term" value="F:tRNA dimethylallyltransferase activity"/>
    <property type="evidence" value="ECO:0007669"/>
    <property type="project" value="UniProtKB-UniRule"/>
</dbReference>